<evidence type="ECO:0000256" key="4">
    <source>
        <dbReference type="ARBA" id="ARBA00023163"/>
    </source>
</evidence>
<name>A0A2H3KPV3_9CHLR</name>
<dbReference type="Pfam" id="PF00989">
    <property type="entry name" value="PAS"/>
    <property type="match status" value="1"/>
</dbReference>
<accession>A0A2H3KPV3</accession>
<dbReference type="PROSITE" id="PS50045">
    <property type="entry name" value="SIGMA54_INTERACT_4"/>
    <property type="match status" value="1"/>
</dbReference>
<dbReference type="InterPro" id="IPR058031">
    <property type="entry name" value="AAA_lid_NorR"/>
</dbReference>
<dbReference type="Pfam" id="PF25601">
    <property type="entry name" value="AAA_lid_14"/>
    <property type="match status" value="1"/>
</dbReference>
<dbReference type="SUPFAM" id="SSF55785">
    <property type="entry name" value="PYP-like sensor domain (PAS domain)"/>
    <property type="match status" value="1"/>
</dbReference>
<dbReference type="InterPro" id="IPR013767">
    <property type="entry name" value="PAS_fold"/>
</dbReference>
<dbReference type="Gene3D" id="1.10.10.60">
    <property type="entry name" value="Homeodomain-like"/>
    <property type="match status" value="1"/>
</dbReference>
<dbReference type="InterPro" id="IPR000014">
    <property type="entry name" value="PAS"/>
</dbReference>
<organism evidence="6 7">
    <name type="scientific">Candidatus Chloroploca asiatica</name>
    <dbReference type="NCBI Taxonomy" id="1506545"/>
    <lineage>
        <taxon>Bacteria</taxon>
        <taxon>Bacillati</taxon>
        <taxon>Chloroflexota</taxon>
        <taxon>Chloroflexia</taxon>
        <taxon>Chloroflexales</taxon>
        <taxon>Chloroflexineae</taxon>
        <taxon>Oscillochloridaceae</taxon>
        <taxon>Candidatus Chloroploca</taxon>
    </lineage>
</organism>
<keyword evidence="7" id="KW-1185">Reference proteome</keyword>
<sequence>MMTPLLRHAWQRCLARGQAVDQPLTGQAALEAHQQQLLALARSSIEDLYQLIERPGFAVLLADASACVVELAGDPTLLELALQCGVRPLVQLEETVAGTNAVDLALREAQPLWTVGEEHYHLRLRPLALAAAPFFRAEGDPMGVIALLMAAPDAHPYALGMAIAAAQALQSQLRAEQLLAEANDQLAELYAVLEAMSEGVIFVGPNEEIRRINSHAAGLLGVSVRSVAGRPFVLVLNPPPLVYQALQEGSELVEQEVLWPVRKGVNGLVCALRPVHDYGGRYLGALVTLRPTQSLHRLVQRVVGAEARFTFRDIIGQSPVMLAALHQAHLAANGAGSILLRGEAGVGKEVLAQAIHNASARAEGPFVGLNCAAVPRPLLAGELFGVEGNPLDARHHGRPGKIELAQGGVLYLEDVDALPMELQTGLLRAIEMRRMMRSGSVRVVPIDVRIIATASSDLERHVYEGRFRADLLARLSTLEVVIPPLRERGDDLLLLVTHLLSLLGERLGRQVALAPEALHALQVYPWPGNVRELELVLERALSSSEKSVLTLDDLPPGIARGAMPLDVPPIARLEEHNRFSERDAILRAGRQASGHLGRTAALLGISRATLWRKMTRYGLARDDFWTGFVK</sequence>
<dbReference type="CDD" id="cd00009">
    <property type="entry name" value="AAA"/>
    <property type="match status" value="1"/>
</dbReference>
<protein>
    <submittedName>
        <fullName evidence="6">Sigma-54-dependent Fis family transcriptional regulator</fullName>
    </submittedName>
</protein>
<dbReference type="InterPro" id="IPR003593">
    <property type="entry name" value="AAA+_ATPase"/>
</dbReference>
<feature type="domain" description="Sigma-54 factor interaction" evidence="5">
    <location>
        <begin position="314"/>
        <end position="542"/>
    </location>
</feature>
<reference evidence="6 7" key="1">
    <citation type="submission" date="2016-05" db="EMBL/GenBank/DDBJ databases">
        <authorList>
            <person name="Lavstsen T."/>
            <person name="Jespersen J.S."/>
        </authorList>
    </citation>
    <scope>NUCLEOTIDE SEQUENCE [LARGE SCALE GENOMIC DNA]</scope>
    <source>
        <strain evidence="6 7">B7-9</strain>
    </source>
</reference>
<dbReference type="PANTHER" id="PTHR32071">
    <property type="entry name" value="TRANSCRIPTIONAL REGULATORY PROTEIN"/>
    <property type="match status" value="1"/>
</dbReference>
<dbReference type="InterPro" id="IPR027417">
    <property type="entry name" value="P-loop_NTPase"/>
</dbReference>
<keyword evidence="1" id="KW-0547">Nucleotide-binding</keyword>
<dbReference type="InterPro" id="IPR002078">
    <property type="entry name" value="Sigma_54_int"/>
</dbReference>
<evidence type="ECO:0000256" key="1">
    <source>
        <dbReference type="ARBA" id="ARBA00022741"/>
    </source>
</evidence>
<evidence type="ECO:0000256" key="3">
    <source>
        <dbReference type="ARBA" id="ARBA00023015"/>
    </source>
</evidence>
<dbReference type="InterPro" id="IPR002197">
    <property type="entry name" value="HTH_Fis"/>
</dbReference>
<dbReference type="InterPro" id="IPR035965">
    <property type="entry name" value="PAS-like_dom_sf"/>
</dbReference>
<dbReference type="Gene3D" id="1.10.8.60">
    <property type="match status" value="1"/>
</dbReference>
<dbReference type="PRINTS" id="PR01590">
    <property type="entry name" value="HTHFIS"/>
</dbReference>
<dbReference type="OrthoDB" id="9803970at2"/>
<dbReference type="Gene3D" id="3.40.50.300">
    <property type="entry name" value="P-loop containing nucleotide triphosphate hydrolases"/>
    <property type="match status" value="1"/>
</dbReference>
<dbReference type="SUPFAM" id="SSF52540">
    <property type="entry name" value="P-loop containing nucleoside triphosphate hydrolases"/>
    <property type="match status" value="1"/>
</dbReference>
<dbReference type="Gene3D" id="3.30.450.40">
    <property type="match status" value="1"/>
</dbReference>
<dbReference type="SMART" id="SM00382">
    <property type="entry name" value="AAA"/>
    <property type="match status" value="1"/>
</dbReference>
<keyword evidence="2" id="KW-0067">ATP-binding</keyword>
<comment type="caution">
    <text evidence="6">The sequence shown here is derived from an EMBL/GenBank/DDBJ whole genome shotgun (WGS) entry which is preliminary data.</text>
</comment>
<dbReference type="RefSeq" id="WP_097651099.1">
    <property type="nucleotide sequence ID" value="NZ_LYXE01000046.1"/>
</dbReference>
<evidence type="ECO:0000313" key="7">
    <source>
        <dbReference type="Proteomes" id="UP000220922"/>
    </source>
</evidence>
<dbReference type="GO" id="GO:0043565">
    <property type="term" value="F:sequence-specific DNA binding"/>
    <property type="evidence" value="ECO:0007669"/>
    <property type="project" value="InterPro"/>
</dbReference>
<proteinExistence type="predicted"/>
<keyword evidence="3" id="KW-0805">Transcription regulation</keyword>
<dbReference type="InterPro" id="IPR009057">
    <property type="entry name" value="Homeodomain-like_sf"/>
</dbReference>
<dbReference type="GO" id="GO:0006355">
    <property type="term" value="P:regulation of DNA-templated transcription"/>
    <property type="evidence" value="ECO:0007669"/>
    <property type="project" value="InterPro"/>
</dbReference>
<dbReference type="Pfam" id="PF02954">
    <property type="entry name" value="HTH_8"/>
    <property type="match status" value="1"/>
</dbReference>
<evidence type="ECO:0000313" key="6">
    <source>
        <dbReference type="EMBL" id="PDW00334.1"/>
    </source>
</evidence>
<dbReference type="PANTHER" id="PTHR32071:SF57">
    <property type="entry name" value="C4-DICARBOXYLATE TRANSPORT TRANSCRIPTIONAL REGULATORY PROTEIN DCTD"/>
    <property type="match status" value="1"/>
</dbReference>
<dbReference type="SUPFAM" id="SSF46689">
    <property type="entry name" value="Homeodomain-like"/>
    <property type="match status" value="1"/>
</dbReference>
<evidence type="ECO:0000259" key="5">
    <source>
        <dbReference type="PROSITE" id="PS50045"/>
    </source>
</evidence>
<keyword evidence="4" id="KW-0804">Transcription</keyword>
<dbReference type="EMBL" id="LYXE01000046">
    <property type="protein sequence ID" value="PDW00334.1"/>
    <property type="molecule type" value="Genomic_DNA"/>
</dbReference>
<dbReference type="Gene3D" id="3.30.450.20">
    <property type="entry name" value="PAS domain"/>
    <property type="match status" value="1"/>
</dbReference>
<dbReference type="Proteomes" id="UP000220922">
    <property type="component" value="Unassembled WGS sequence"/>
</dbReference>
<dbReference type="AlphaFoldDB" id="A0A2H3KPV3"/>
<dbReference type="Pfam" id="PF00158">
    <property type="entry name" value="Sigma54_activat"/>
    <property type="match status" value="1"/>
</dbReference>
<gene>
    <name evidence="6" type="ORF">A9Q02_10065</name>
</gene>
<dbReference type="GO" id="GO:0005524">
    <property type="term" value="F:ATP binding"/>
    <property type="evidence" value="ECO:0007669"/>
    <property type="project" value="UniProtKB-KW"/>
</dbReference>
<evidence type="ECO:0000256" key="2">
    <source>
        <dbReference type="ARBA" id="ARBA00022840"/>
    </source>
</evidence>
<dbReference type="SMART" id="SM00091">
    <property type="entry name" value="PAS"/>
    <property type="match status" value="1"/>
</dbReference>
<dbReference type="InterPro" id="IPR029016">
    <property type="entry name" value="GAF-like_dom_sf"/>
</dbReference>